<sequence>MPKVIHTIAEWRTELALHRAAGRSVGFVPTMGALHEGHATLFAAARRDCDVVLVSVFVNPTQFDDPWDFNHYPRMLEKDCALMDREHVDAVFAPSVSEMYPNGTRYAVIEKEFSRDLCGAHRPGHFDGVLTVVMKLLMIAGADRAYFGEKDYQQLQLVKGMCEAFLVPTEIIPCPIIRESDGLAMSSRNARLSPEERALAPTFNRILLTALDTAAARRELESAGFVVDYVEDRGDRRFGAVHLGKTRLIDNVAR</sequence>
<reference evidence="9" key="1">
    <citation type="submission" date="2016-10" db="EMBL/GenBank/DDBJ databases">
        <title>Sequence of Gallionella enrichment culture.</title>
        <authorList>
            <person name="Poehlein A."/>
            <person name="Muehling M."/>
            <person name="Daniel R."/>
        </authorList>
    </citation>
    <scope>NUCLEOTIDE SEQUENCE</scope>
</reference>
<dbReference type="GO" id="GO:0005524">
    <property type="term" value="F:ATP binding"/>
    <property type="evidence" value="ECO:0007669"/>
    <property type="project" value="UniProtKB-KW"/>
</dbReference>
<gene>
    <name evidence="9" type="primary">panC_5</name>
    <name evidence="9" type="ORF">GALL_134910</name>
</gene>
<comment type="catalytic activity">
    <reaction evidence="8">
        <text>(R)-pantoate + beta-alanine + ATP = (R)-pantothenate + AMP + diphosphate + H(+)</text>
        <dbReference type="Rhea" id="RHEA:10912"/>
        <dbReference type="ChEBI" id="CHEBI:15378"/>
        <dbReference type="ChEBI" id="CHEBI:15980"/>
        <dbReference type="ChEBI" id="CHEBI:29032"/>
        <dbReference type="ChEBI" id="CHEBI:30616"/>
        <dbReference type="ChEBI" id="CHEBI:33019"/>
        <dbReference type="ChEBI" id="CHEBI:57966"/>
        <dbReference type="ChEBI" id="CHEBI:456215"/>
        <dbReference type="EC" id="6.3.2.1"/>
    </reaction>
</comment>
<evidence type="ECO:0000256" key="3">
    <source>
        <dbReference type="ARBA" id="ARBA00012219"/>
    </source>
</evidence>
<accession>A0A1J5S8L7</accession>
<dbReference type="GO" id="GO:0005829">
    <property type="term" value="C:cytosol"/>
    <property type="evidence" value="ECO:0007669"/>
    <property type="project" value="TreeGrafter"/>
</dbReference>
<dbReference type="Pfam" id="PF02569">
    <property type="entry name" value="Pantoate_ligase"/>
    <property type="match status" value="1"/>
</dbReference>
<keyword evidence="6" id="KW-0547">Nucleotide-binding</keyword>
<dbReference type="UniPathway" id="UPA00028">
    <property type="reaction ID" value="UER00005"/>
</dbReference>
<dbReference type="Gene3D" id="3.40.50.620">
    <property type="entry name" value="HUPs"/>
    <property type="match status" value="1"/>
</dbReference>
<dbReference type="GO" id="GO:0015940">
    <property type="term" value="P:pantothenate biosynthetic process"/>
    <property type="evidence" value="ECO:0007669"/>
    <property type="project" value="UniProtKB-UniPathway"/>
</dbReference>
<dbReference type="Gene3D" id="3.30.1300.10">
    <property type="entry name" value="Pantoate-beta-alanine ligase, C-terminal domain"/>
    <property type="match status" value="1"/>
</dbReference>
<comment type="similarity">
    <text evidence="2">Belongs to the pantothenate synthetase family.</text>
</comment>
<dbReference type="InterPro" id="IPR014729">
    <property type="entry name" value="Rossmann-like_a/b/a_fold"/>
</dbReference>
<comment type="caution">
    <text evidence="9">The sequence shown here is derived from an EMBL/GenBank/DDBJ whole genome shotgun (WGS) entry which is preliminary data.</text>
</comment>
<comment type="pathway">
    <text evidence="1">Cofactor biosynthesis; (R)-pantothenate biosynthesis; (R)-pantothenate from (R)-pantoate and beta-alanine: step 1/1.</text>
</comment>
<evidence type="ECO:0000256" key="8">
    <source>
        <dbReference type="ARBA" id="ARBA00048258"/>
    </source>
</evidence>
<evidence type="ECO:0000256" key="6">
    <source>
        <dbReference type="ARBA" id="ARBA00022741"/>
    </source>
</evidence>
<evidence type="ECO:0000313" key="9">
    <source>
        <dbReference type="EMBL" id="OIR04291.1"/>
    </source>
</evidence>
<name>A0A1J5S8L7_9ZZZZ</name>
<organism evidence="9">
    <name type="scientific">mine drainage metagenome</name>
    <dbReference type="NCBI Taxonomy" id="410659"/>
    <lineage>
        <taxon>unclassified sequences</taxon>
        <taxon>metagenomes</taxon>
        <taxon>ecological metagenomes</taxon>
    </lineage>
</organism>
<evidence type="ECO:0000256" key="7">
    <source>
        <dbReference type="ARBA" id="ARBA00022840"/>
    </source>
</evidence>
<dbReference type="PANTHER" id="PTHR21299">
    <property type="entry name" value="CYTIDYLATE KINASE/PANTOATE-BETA-ALANINE LIGASE"/>
    <property type="match status" value="1"/>
</dbReference>
<dbReference type="InterPro" id="IPR042176">
    <property type="entry name" value="Pantoate_ligase_C"/>
</dbReference>
<evidence type="ECO:0000256" key="2">
    <source>
        <dbReference type="ARBA" id="ARBA00009256"/>
    </source>
</evidence>
<dbReference type="EC" id="6.3.2.1" evidence="3"/>
<protein>
    <recommendedName>
        <fullName evidence="3">pantoate--beta-alanine ligase (AMP-forming)</fullName>
        <ecNumber evidence="3">6.3.2.1</ecNumber>
    </recommendedName>
</protein>
<proteinExistence type="inferred from homology"/>
<dbReference type="NCBIfam" id="TIGR00018">
    <property type="entry name" value="panC"/>
    <property type="match status" value="1"/>
</dbReference>
<evidence type="ECO:0000256" key="4">
    <source>
        <dbReference type="ARBA" id="ARBA00022598"/>
    </source>
</evidence>
<dbReference type="EMBL" id="MLJW01000058">
    <property type="protein sequence ID" value="OIR04291.1"/>
    <property type="molecule type" value="Genomic_DNA"/>
</dbReference>
<dbReference type="CDD" id="cd00560">
    <property type="entry name" value="PanC"/>
    <property type="match status" value="1"/>
</dbReference>
<evidence type="ECO:0000256" key="1">
    <source>
        <dbReference type="ARBA" id="ARBA00004990"/>
    </source>
</evidence>
<dbReference type="GO" id="GO:0004592">
    <property type="term" value="F:pantoate-beta-alanine ligase activity"/>
    <property type="evidence" value="ECO:0007669"/>
    <property type="project" value="UniProtKB-EC"/>
</dbReference>
<evidence type="ECO:0000256" key="5">
    <source>
        <dbReference type="ARBA" id="ARBA00022655"/>
    </source>
</evidence>
<dbReference type="AlphaFoldDB" id="A0A1J5S8L7"/>
<dbReference type="PANTHER" id="PTHR21299:SF1">
    <property type="entry name" value="PANTOATE--BETA-ALANINE LIGASE"/>
    <property type="match status" value="1"/>
</dbReference>
<dbReference type="HAMAP" id="MF_00158">
    <property type="entry name" value="PanC"/>
    <property type="match status" value="1"/>
</dbReference>
<keyword evidence="7" id="KW-0067">ATP-binding</keyword>
<dbReference type="InterPro" id="IPR003721">
    <property type="entry name" value="Pantoate_ligase"/>
</dbReference>
<dbReference type="SUPFAM" id="SSF52374">
    <property type="entry name" value="Nucleotidylyl transferase"/>
    <property type="match status" value="1"/>
</dbReference>
<keyword evidence="4 9" id="KW-0436">Ligase</keyword>
<keyword evidence="5" id="KW-0566">Pantothenate biosynthesis</keyword>